<dbReference type="NCBIfam" id="TIGR00150">
    <property type="entry name" value="T6A_YjeE"/>
    <property type="match status" value="1"/>
</dbReference>
<dbReference type="GO" id="GO:0046872">
    <property type="term" value="F:metal ion binding"/>
    <property type="evidence" value="ECO:0007669"/>
    <property type="project" value="UniProtKB-KW"/>
</dbReference>
<dbReference type="SUPFAM" id="SSF52540">
    <property type="entry name" value="P-loop containing nucleoside triphosphate hydrolases"/>
    <property type="match status" value="1"/>
</dbReference>
<evidence type="ECO:0000256" key="6">
    <source>
        <dbReference type="ARBA" id="ARBA00022723"/>
    </source>
</evidence>
<dbReference type="InterPro" id="IPR027417">
    <property type="entry name" value="P-loop_NTPase"/>
</dbReference>
<evidence type="ECO:0000256" key="9">
    <source>
        <dbReference type="ARBA" id="ARBA00022842"/>
    </source>
</evidence>
<proteinExistence type="inferred from homology"/>
<dbReference type="InterPro" id="IPR003442">
    <property type="entry name" value="T6A_TsaE"/>
</dbReference>
<keyword evidence="8" id="KW-0067">ATP-binding</keyword>
<evidence type="ECO:0000256" key="3">
    <source>
        <dbReference type="ARBA" id="ARBA00019010"/>
    </source>
</evidence>
<reference evidence="11" key="1">
    <citation type="submission" date="2023-07" db="EMBL/GenBank/DDBJ databases">
        <title>Between Cages and Wild: Unraveling the Impact of Captivity on Animal Microbiomes and Antimicrobial Resistance.</title>
        <authorList>
            <person name="Schmartz G.P."/>
            <person name="Rehner J."/>
            <person name="Schuff M.J."/>
            <person name="Becker S.L."/>
            <person name="Kravczyk M."/>
            <person name="Gurevich A."/>
            <person name="Francke R."/>
            <person name="Mueller R."/>
            <person name="Keller V."/>
            <person name="Keller A."/>
        </authorList>
    </citation>
    <scope>NUCLEOTIDE SEQUENCE</scope>
    <source>
        <strain evidence="11">S39M_St_73</strain>
    </source>
</reference>
<dbReference type="Proteomes" id="UP001171751">
    <property type="component" value="Unassembled WGS sequence"/>
</dbReference>
<dbReference type="GO" id="GO:0005737">
    <property type="term" value="C:cytoplasm"/>
    <property type="evidence" value="ECO:0007669"/>
    <property type="project" value="UniProtKB-SubCell"/>
</dbReference>
<accession>A0AA43UBU6</accession>
<keyword evidence="5" id="KW-0819">tRNA processing</keyword>
<name>A0AA43UBU6_9LACT</name>
<keyword evidence="12" id="KW-1185">Reference proteome</keyword>
<keyword evidence="4" id="KW-0963">Cytoplasm</keyword>
<dbReference type="Pfam" id="PF02367">
    <property type="entry name" value="TsaE"/>
    <property type="match status" value="1"/>
</dbReference>
<evidence type="ECO:0000256" key="7">
    <source>
        <dbReference type="ARBA" id="ARBA00022741"/>
    </source>
</evidence>
<evidence type="ECO:0000256" key="4">
    <source>
        <dbReference type="ARBA" id="ARBA00022490"/>
    </source>
</evidence>
<organism evidence="11 12">
    <name type="scientific">Atopococcus tabaci</name>
    <dbReference type="NCBI Taxonomy" id="269774"/>
    <lineage>
        <taxon>Bacteria</taxon>
        <taxon>Bacillati</taxon>
        <taxon>Bacillota</taxon>
        <taxon>Bacilli</taxon>
        <taxon>Lactobacillales</taxon>
        <taxon>Carnobacteriaceae</taxon>
        <taxon>Atopococcus</taxon>
    </lineage>
</organism>
<dbReference type="AlphaFoldDB" id="A0AA43UBU6"/>
<evidence type="ECO:0000256" key="5">
    <source>
        <dbReference type="ARBA" id="ARBA00022694"/>
    </source>
</evidence>
<sequence>MKIKVKSEEETLALAEALAKQLMPSSVVRLEGMLGAGKTTFTKGLARGLNIQRVIKSPTYTIIREYTQGDLPLYHIDLYRLEDGGTEDLGLEEYFYGDGITVIEWGSVAEEEMPEEYLMVKLNPLEDPAHREIEIQAKGQIYQELLEKMDA</sequence>
<evidence type="ECO:0000256" key="10">
    <source>
        <dbReference type="ARBA" id="ARBA00032441"/>
    </source>
</evidence>
<evidence type="ECO:0000256" key="2">
    <source>
        <dbReference type="ARBA" id="ARBA00007599"/>
    </source>
</evidence>
<comment type="subcellular location">
    <subcellularLocation>
        <location evidence="1">Cytoplasm</location>
    </subcellularLocation>
</comment>
<evidence type="ECO:0000256" key="8">
    <source>
        <dbReference type="ARBA" id="ARBA00022840"/>
    </source>
</evidence>
<dbReference type="Gene3D" id="3.40.50.300">
    <property type="entry name" value="P-loop containing nucleotide triphosphate hydrolases"/>
    <property type="match status" value="1"/>
</dbReference>
<dbReference type="GO" id="GO:0005524">
    <property type="term" value="F:ATP binding"/>
    <property type="evidence" value="ECO:0007669"/>
    <property type="project" value="UniProtKB-KW"/>
</dbReference>
<evidence type="ECO:0000256" key="1">
    <source>
        <dbReference type="ARBA" id="ARBA00004496"/>
    </source>
</evidence>
<evidence type="ECO:0000313" key="12">
    <source>
        <dbReference type="Proteomes" id="UP001171751"/>
    </source>
</evidence>
<comment type="caution">
    <text evidence="11">The sequence shown here is derived from an EMBL/GenBank/DDBJ whole genome shotgun (WGS) entry which is preliminary data.</text>
</comment>
<keyword evidence="6" id="KW-0479">Metal-binding</keyword>
<keyword evidence="7" id="KW-0547">Nucleotide-binding</keyword>
<comment type="similarity">
    <text evidence="2">Belongs to the TsaE family.</text>
</comment>
<evidence type="ECO:0000313" key="11">
    <source>
        <dbReference type="EMBL" id="MDO5457087.1"/>
    </source>
</evidence>
<gene>
    <name evidence="11" type="primary">tsaE</name>
    <name evidence="11" type="ORF">Q4F26_01950</name>
</gene>
<dbReference type="PANTHER" id="PTHR33540">
    <property type="entry name" value="TRNA THREONYLCARBAMOYLADENOSINE BIOSYNTHESIS PROTEIN TSAE"/>
    <property type="match status" value="1"/>
</dbReference>
<dbReference type="PANTHER" id="PTHR33540:SF2">
    <property type="entry name" value="TRNA THREONYLCARBAMOYLADENOSINE BIOSYNTHESIS PROTEIN TSAE"/>
    <property type="match status" value="1"/>
</dbReference>
<protein>
    <recommendedName>
        <fullName evidence="3">tRNA threonylcarbamoyladenosine biosynthesis protein TsaE</fullName>
    </recommendedName>
    <alternativeName>
        <fullName evidence="10">t(6)A37 threonylcarbamoyladenosine biosynthesis protein TsaE</fullName>
    </alternativeName>
</protein>
<dbReference type="GO" id="GO:0002949">
    <property type="term" value="P:tRNA threonylcarbamoyladenosine modification"/>
    <property type="evidence" value="ECO:0007669"/>
    <property type="project" value="InterPro"/>
</dbReference>
<dbReference type="EMBL" id="JAUNQW010000005">
    <property type="protein sequence ID" value="MDO5457087.1"/>
    <property type="molecule type" value="Genomic_DNA"/>
</dbReference>
<keyword evidence="9" id="KW-0460">Magnesium</keyword>